<organism evidence="1 2">
    <name type="scientific">Brevibacterium linens</name>
    <dbReference type="NCBI Taxonomy" id="1703"/>
    <lineage>
        <taxon>Bacteria</taxon>
        <taxon>Bacillati</taxon>
        <taxon>Actinomycetota</taxon>
        <taxon>Actinomycetes</taxon>
        <taxon>Micrococcales</taxon>
        <taxon>Brevibacteriaceae</taxon>
        <taxon>Brevibacterium</taxon>
    </lineage>
</organism>
<accession>A0A0B9A1R9</accession>
<comment type="caution">
    <text evidence="1">The sequence shown here is derived from an EMBL/GenBank/DDBJ whole genome shotgun (WGS) entry which is preliminary data.</text>
</comment>
<dbReference type="EMBL" id="JTJZ01000018">
    <property type="protein sequence ID" value="KHS52589.1"/>
    <property type="molecule type" value="Genomic_DNA"/>
</dbReference>
<protein>
    <submittedName>
        <fullName evidence="1">Uncharacterized protein</fullName>
    </submittedName>
</protein>
<evidence type="ECO:0000313" key="2">
    <source>
        <dbReference type="Proteomes" id="UP000031488"/>
    </source>
</evidence>
<dbReference type="AlphaFoldDB" id="A0A0B9A1R9"/>
<reference evidence="1 2" key="1">
    <citation type="submission" date="2014-11" db="EMBL/GenBank/DDBJ databases">
        <title>Draft Genome Sequence of Brevibacterium linens AE038-8.</title>
        <authorList>
            <person name="Maizel D."/>
            <person name="Utturkar S.M."/>
            <person name="Brown S.D."/>
            <person name="Ferrero M."/>
            <person name="Rosen B.P."/>
        </authorList>
    </citation>
    <scope>NUCLEOTIDE SEQUENCE [LARGE SCALE GENOMIC DNA]</scope>
    <source>
        <strain evidence="1 2">AE038-8</strain>
    </source>
</reference>
<gene>
    <name evidence="1" type="ORF">AE0388_1572</name>
</gene>
<dbReference type="RefSeq" id="WP_268746072.1">
    <property type="nucleotide sequence ID" value="NZ_JTJZ01000018.1"/>
</dbReference>
<dbReference type="PATRIC" id="fig|1703.6.peg.1460"/>
<proteinExistence type="predicted"/>
<dbReference type="Proteomes" id="UP000031488">
    <property type="component" value="Unassembled WGS sequence"/>
</dbReference>
<evidence type="ECO:0000313" key="1">
    <source>
        <dbReference type="EMBL" id="KHS52589.1"/>
    </source>
</evidence>
<sequence>MNVLILALAATGLVLTGLGALAVAGWADYRQARDQHRRSNQ</sequence>
<name>A0A0B9A1R9_BRELN</name>
<keyword evidence="2" id="KW-1185">Reference proteome</keyword>